<accession>A0A426S7N3</accession>
<feature type="region of interest" description="Disordered" evidence="1">
    <location>
        <begin position="51"/>
        <end position="70"/>
    </location>
</feature>
<keyword evidence="3" id="KW-1185">Reference proteome</keyword>
<name>A0A426S7N3_9ACTN</name>
<dbReference type="EMBL" id="PDES01000006">
    <property type="protein sequence ID" value="RRQ86091.1"/>
    <property type="molecule type" value="Genomic_DNA"/>
</dbReference>
<dbReference type="RefSeq" id="WP_125210005.1">
    <property type="nucleotide sequence ID" value="NZ_PDER01000010.1"/>
</dbReference>
<evidence type="ECO:0000313" key="2">
    <source>
        <dbReference type="EMBL" id="RRQ86091.1"/>
    </source>
</evidence>
<protein>
    <submittedName>
        <fullName evidence="2">Uncharacterized protein</fullName>
    </submittedName>
</protein>
<organism evidence="2 3">
    <name type="scientific">Streptomyces griseofuscus</name>
    <dbReference type="NCBI Taxonomy" id="146922"/>
    <lineage>
        <taxon>Bacteria</taxon>
        <taxon>Bacillati</taxon>
        <taxon>Actinomycetota</taxon>
        <taxon>Actinomycetes</taxon>
        <taxon>Kitasatosporales</taxon>
        <taxon>Streptomycetaceae</taxon>
        <taxon>Streptomyces</taxon>
    </lineage>
</organism>
<evidence type="ECO:0000256" key="1">
    <source>
        <dbReference type="SAM" id="MobiDB-lite"/>
    </source>
</evidence>
<reference evidence="2 3" key="1">
    <citation type="submission" date="2017-10" db="EMBL/GenBank/DDBJ databases">
        <title>Draft genome of actinobacteria isolated from guarana (Paullinia cupana (Mart.) Ducke.</title>
        <authorList>
            <person name="Siqueira K.A."/>
            <person name="Liotti R.G."/>
            <person name="Mendes T.A."/>
            <person name="Soares M.A."/>
        </authorList>
    </citation>
    <scope>NUCLEOTIDE SEQUENCE [LARGE SCALE GENOMIC DNA]</scope>
    <source>
        <strain evidence="2 3">199</strain>
    </source>
</reference>
<comment type="caution">
    <text evidence="2">The sequence shown here is derived from an EMBL/GenBank/DDBJ whole genome shotgun (WGS) entry which is preliminary data.</text>
</comment>
<proteinExistence type="predicted"/>
<feature type="compositionally biased region" description="Pro residues" evidence="1">
    <location>
        <begin position="17"/>
        <end position="31"/>
    </location>
</feature>
<gene>
    <name evidence="2" type="ORF">CQW44_14180</name>
</gene>
<dbReference type="Proteomes" id="UP000276379">
    <property type="component" value="Unassembled WGS sequence"/>
</dbReference>
<dbReference type="AlphaFoldDB" id="A0A426S7N3"/>
<feature type="region of interest" description="Disordered" evidence="1">
    <location>
        <begin position="1"/>
        <end position="36"/>
    </location>
</feature>
<evidence type="ECO:0000313" key="3">
    <source>
        <dbReference type="Proteomes" id="UP000276379"/>
    </source>
</evidence>
<sequence>MTTLDSTAPALGTEPPGDQPRPATPGQPPAGAPSRLGEVCARGLWLAPSPLHLAGYPDDPDDTHIVRGLD</sequence>